<keyword evidence="1" id="KW-1133">Transmembrane helix</keyword>
<dbReference type="Gene3D" id="1.20.144.10">
    <property type="entry name" value="Phosphatidic acid phosphatase type 2/haloperoxidase"/>
    <property type="match status" value="2"/>
</dbReference>
<dbReference type="SUPFAM" id="SSF48317">
    <property type="entry name" value="Acid phosphatase/Vanadium-dependent haloperoxidase"/>
    <property type="match status" value="1"/>
</dbReference>
<evidence type="ECO:0000313" key="3">
    <source>
        <dbReference type="EMBL" id="ANU15336.1"/>
    </source>
</evidence>
<sequence length="249" mass="27830">MDKNEKLAGLAFLLLLGGLGLASLFIVLFAELAEEVMEKEVGLFDNFVIQIVQASSSATVDTIMFVFTEMGSVWFLTLSSIIILLVLGVKMKDKWGVLFFIIAVGGGSLLTLLLKHLYLRERPSINEEIDAIGYSFPSGHSMGSLIFYGFVIYLVIRTRQQPWIQWPATAVLSLLIITIGTSRIYLGAHFPSDVLAGYIAGLIWLMLNLIALEWIQWHSKSPVPPVRALRQLLGPLYKIIRKKIPFFSK</sequence>
<organism evidence="3 4">
    <name type="scientific">Planococcus halocryophilus</name>
    <dbReference type="NCBI Taxonomy" id="1215089"/>
    <lineage>
        <taxon>Bacteria</taxon>
        <taxon>Bacillati</taxon>
        <taxon>Bacillota</taxon>
        <taxon>Bacilli</taxon>
        <taxon>Bacillales</taxon>
        <taxon>Caryophanaceae</taxon>
        <taxon>Planococcus</taxon>
    </lineage>
</organism>
<dbReference type="KEGG" id="phc:BBI08_16395"/>
<evidence type="ECO:0000256" key="1">
    <source>
        <dbReference type="SAM" id="Phobius"/>
    </source>
</evidence>
<feature type="transmembrane region" description="Helical" evidence="1">
    <location>
        <begin position="194"/>
        <end position="215"/>
    </location>
</feature>
<feature type="transmembrane region" description="Helical" evidence="1">
    <location>
        <begin position="7"/>
        <end position="30"/>
    </location>
</feature>
<dbReference type="EMBL" id="CP016537">
    <property type="protein sequence ID" value="ANU15336.1"/>
    <property type="molecule type" value="Genomic_DNA"/>
</dbReference>
<reference evidence="3" key="1">
    <citation type="submission" date="2016-10" db="EMBL/GenBank/DDBJ databases">
        <authorList>
            <person name="de Groot N.N."/>
        </authorList>
    </citation>
    <scope>NUCLEOTIDE SEQUENCE</scope>
    <source>
        <strain evidence="3">DSM 24743</strain>
    </source>
</reference>
<dbReference type="InterPro" id="IPR036938">
    <property type="entry name" value="PAP2/HPO_sf"/>
</dbReference>
<dbReference type="OrthoDB" id="9789113at2"/>
<dbReference type="CDD" id="cd03392">
    <property type="entry name" value="PAP2_like_2"/>
    <property type="match status" value="1"/>
</dbReference>
<protein>
    <submittedName>
        <fullName evidence="3">Phosphoesterase</fullName>
    </submittedName>
</protein>
<dbReference type="Proteomes" id="UP000092687">
    <property type="component" value="Chromosome"/>
</dbReference>
<dbReference type="RefSeq" id="WP_008496659.1">
    <property type="nucleotide sequence ID" value="NZ_CP016537.2"/>
</dbReference>
<feature type="transmembrane region" description="Helical" evidence="1">
    <location>
        <begin position="96"/>
        <end position="118"/>
    </location>
</feature>
<feature type="domain" description="Phosphatidic acid phosphatase type 2/haloperoxidase" evidence="2">
    <location>
        <begin position="97"/>
        <end position="209"/>
    </location>
</feature>
<dbReference type="PANTHER" id="PTHR14969:SF13">
    <property type="entry name" value="AT30094P"/>
    <property type="match status" value="1"/>
</dbReference>
<dbReference type="SMART" id="SM00014">
    <property type="entry name" value="acidPPc"/>
    <property type="match status" value="1"/>
</dbReference>
<name>A0A1C7DV04_9BACL</name>
<dbReference type="AlphaFoldDB" id="A0A1C7DV04"/>
<feature type="transmembrane region" description="Helical" evidence="1">
    <location>
        <begin position="71"/>
        <end position="89"/>
    </location>
</feature>
<dbReference type="Pfam" id="PF01569">
    <property type="entry name" value="PAP2"/>
    <property type="match status" value="1"/>
</dbReference>
<feature type="transmembrane region" description="Helical" evidence="1">
    <location>
        <begin position="138"/>
        <end position="156"/>
    </location>
</feature>
<proteinExistence type="predicted"/>
<dbReference type="InterPro" id="IPR000326">
    <property type="entry name" value="PAP2/HPO"/>
</dbReference>
<dbReference type="PANTHER" id="PTHR14969">
    <property type="entry name" value="SPHINGOSINE-1-PHOSPHATE PHOSPHOHYDROLASE"/>
    <property type="match status" value="1"/>
</dbReference>
<feature type="transmembrane region" description="Helical" evidence="1">
    <location>
        <begin position="168"/>
        <end position="188"/>
    </location>
</feature>
<keyword evidence="1" id="KW-0472">Membrane</keyword>
<keyword evidence="4" id="KW-1185">Reference proteome</keyword>
<keyword evidence="1" id="KW-0812">Transmembrane</keyword>
<evidence type="ECO:0000259" key="2">
    <source>
        <dbReference type="SMART" id="SM00014"/>
    </source>
</evidence>
<evidence type="ECO:0000313" key="4">
    <source>
        <dbReference type="Proteomes" id="UP000092687"/>
    </source>
</evidence>
<gene>
    <name evidence="3" type="ORF">BBI08_16395</name>
</gene>
<accession>A0A1C7DV04</accession>
<dbReference type="STRING" id="1215089.BBI08_16395"/>